<dbReference type="Gene3D" id="3.30.70.100">
    <property type="match status" value="1"/>
</dbReference>
<sequence length="231" mass="27226">MIFKYRPVTVITELQVPQGLELDAEQWAGYFQPLVHAEGHRGTVWGRSQKEPGIVLLVTLWDHPDELRNFQDSPCNQLFRESLLAINAIQVSYHEAFRRENWFSYLERSFVQLLWVYLPAAMTSEQKTQLSKFHGIHTPALGPSIPASQSRSTRTPHKIWATQTESWRSQEARLMLWAHFWRDEKAADFRFYTEDYITRQDKIEALFDVLVEAGALEWKEDFYQFHKVSHL</sequence>
<dbReference type="OMA" id="EWKEEFC"/>
<keyword evidence="3" id="KW-1185">Reference proteome</keyword>
<proteinExistence type="predicted"/>
<name>A0A2V5I847_ASPV1</name>
<evidence type="ECO:0000313" key="3">
    <source>
        <dbReference type="Proteomes" id="UP000249829"/>
    </source>
</evidence>
<evidence type="ECO:0000259" key="1">
    <source>
        <dbReference type="Pfam" id="PF03992"/>
    </source>
</evidence>
<dbReference type="EMBL" id="KZ825101">
    <property type="protein sequence ID" value="PYI24700.1"/>
    <property type="molecule type" value="Genomic_DNA"/>
</dbReference>
<dbReference type="Pfam" id="PF03992">
    <property type="entry name" value="ABM"/>
    <property type="match status" value="1"/>
</dbReference>
<evidence type="ECO:0000313" key="2">
    <source>
        <dbReference type="EMBL" id="PYI24700.1"/>
    </source>
</evidence>
<reference evidence="2 3" key="1">
    <citation type="submission" date="2018-02" db="EMBL/GenBank/DDBJ databases">
        <title>The genomes of Aspergillus section Nigri reveals drivers in fungal speciation.</title>
        <authorList>
            <consortium name="DOE Joint Genome Institute"/>
            <person name="Vesth T.C."/>
            <person name="Nybo J."/>
            <person name="Theobald S."/>
            <person name="Brandl J."/>
            <person name="Frisvad J.C."/>
            <person name="Nielsen K.F."/>
            <person name="Lyhne E.K."/>
            <person name="Kogle M.E."/>
            <person name="Kuo A."/>
            <person name="Riley R."/>
            <person name="Clum A."/>
            <person name="Nolan M."/>
            <person name="Lipzen A."/>
            <person name="Salamov A."/>
            <person name="Henrissat B."/>
            <person name="Wiebenga A."/>
            <person name="De vries R.P."/>
            <person name="Grigoriev I.V."/>
            <person name="Mortensen U.H."/>
            <person name="Andersen M.R."/>
            <person name="Baker S.E."/>
        </authorList>
    </citation>
    <scope>NUCLEOTIDE SEQUENCE [LARGE SCALE GENOMIC DNA]</scope>
    <source>
        <strain evidence="2 3">CBS 115571</strain>
    </source>
</reference>
<dbReference type="STRING" id="1450538.A0A2V5I847"/>
<dbReference type="InterPro" id="IPR007138">
    <property type="entry name" value="ABM_dom"/>
</dbReference>
<feature type="domain" description="ABM" evidence="1">
    <location>
        <begin position="7"/>
        <end position="74"/>
    </location>
</feature>
<dbReference type="InterPro" id="IPR011008">
    <property type="entry name" value="Dimeric_a/b-barrel"/>
</dbReference>
<dbReference type="AlphaFoldDB" id="A0A2V5I847"/>
<organism evidence="2 3">
    <name type="scientific">Aspergillus violaceofuscus (strain CBS 115571)</name>
    <dbReference type="NCBI Taxonomy" id="1450538"/>
    <lineage>
        <taxon>Eukaryota</taxon>
        <taxon>Fungi</taxon>
        <taxon>Dikarya</taxon>
        <taxon>Ascomycota</taxon>
        <taxon>Pezizomycotina</taxon>
        <taxon>Eurotiomycetes</taxon>
        <taxon>Eurotiomycetidae</taxon>
        <taxon>Eurotiales</taxon>
        <taxon>Aspergillaceae</taxon>
        <taxon>Aspergillus</taxon>
    </lineage>
</organism>
<dbReference type="SUPFAM" id="SSF54909">
    <property type="entry name" value="Dimeric alpha+beta barrel"/>
    <property type="match status" value="1"/>
</dbReference>
<accession>A0A2V5I847</accession>
<gene>
    <name evidence="2" type="ORF">BO99DRAFT_2258</name>
</gene>
<protein>
    <recommendedName>
        <fullName evidence="1">ABM domain-containing protein</fullName>
    </recommendedName>
</protein>
<dbReference type="Proteomes" id="UP000249829">
    <property type="component" value="Unassembled WGS sequence"/>
</dbReference>